<evidence type="ECO:0000313" key="2">
    <source>
        <dbReference type="EMBL" id="EDN91321.1"/>
    </source>
</evidence>
<dbReference type="EMBL" id="CH476621">
    <property type="protein sequence ID" value="EDN91321.1"/>
    <property type="molecule type" value="Genomic_DNA"/>
</dbReference>
<evidence type="ECO:0000313" key="3">
    <source>
        <dbReference type="Proteomes" id="UP000001312"/>
    </source>
</evidence>
<keyword evidence="3" id="KW-1185">Reference proteome</keyword>
<dbReference type="Proteomes" id="UP000001312">
    <property type="component" value="Unassembled WGS sequence"/>
</dbReference>
<reference evidence="3" key="1">
    <citation type="journal article" date="2011" name="PLoS Genet.">
        <title>Genomic analysis of the necrotrophic fungal pathogens Sclerotinia sclerotiorum and Botrytis cinerea.</title>
        <authorList>
            <person name="Amselem J."/>
            <person name="Cuomo C.A."/>
            <person name="van Kan J.A."/>
            <person name="Viaud M."/>
            <person name="Benito E.P."/>
            <person name="Couloux A."/>
            <person name="Coutinho P.M."/>
            <person name="de Vries R.P."/>
            <person name="Dyer P.S."/>
            <person name="Fillinger S."/>
            <person name="Fournier E."/>
            <person name="Gout L."/>
            <person name="Hahn M."/>
            <person name="Kohn L."/>
            <person name="Lapalu N."/>
            <person name="Plummer K.M."/>
            <person name="Pradier J.M."/>
            <person name="Quevillon E."/>
            <person name="Sharon A."/>
            <person name="Simon A."/>
            <person name="ten Have A."/>
            <person name="Tudzynski B."/>
            <person name="Tudzynski P."/>
            <person name="Wincker P."/>
            <person name="Andrew M."/>
            <person name="Anthouard V."/>
            <person name="Beever R.E."/>
            <person name="Beffa R."/>
            <person name="Benoit I."/>
            <person name="Bouzid O."/>
            <person name="Brault B."/>
            <person name="Chen Z."/>
            <person name="Choquer M."/>
            <person name="Collemare J."/>
            <person name="Cotton P."/>
            <person name="Danchin E.G."/>
            <person name="Da Silva C."/>
            <person name="Gautier A."/>
            <person name="Giraud C."/>
            <person name="Giraud T."/>
            <person name="Gonzalez C."/>
            <person name="Grossetete S."/>
            <person name="Guldener U."/>
            <person name="Henrissat B."/>
            <person name="Howlett B.J."/>
            <person name="Kodira C."/>
            <person name="Kretschmer M."/>
            <person name="Lappartient A."/>
            <person name="Leroch M."/>
            <person name="Levis C."/>
            <person name="Mauceli E."/>
            <person name="Neuveglise C."/>
            <person name="Oeser B."/>
            <person name="Pearson M."/>
            <person name="Poulain J."/>
            <person name="Poussereau N."/>
            <person name="Quesneville H."/>
            <person name="Rascle C."/>
            <person name="Schumacher J."/>
            <person name="Segurens B."/>
            <person name="Sexton A."/>
            <person name="Silva E."/>
            <person name="Sirven C."/>
            <person name="Soanes D.M."/>
            <person name="Talbot N.J."/>
            <person name="Templeton M."/>
            <person name="Yandava C."/>
            <person name="Yarden O."/>
            <person name="Zeng Q."/>
            <person name="Rollins J.A."/>
            <person name="Lebrun M.H."/>
            <person name="Dickman M."/>
        </authorList>
    </citation>
    <scope>NUCLEOTIDE SEQUENCE [LARGE SCALE GENOMIC DNA]</scope>
    <source>
        <strain evidence="3">ATCC 18683 / 1980 / Ss-1</strain>
    </source>
</reference>
<protein>
    <submittedName>
        <fullName evidence="2">Uncharacterized protein</fullName>
    </submittedName>
</protein>
<name>A7E5Z9_SCLS1</name>
<proteinExistence type="predicted"/>
<dbReference type="RefSeq" id="XP_001598635.1">
    <property type="nucleotide sequence ID" value="XM_001598585.1"/>
</dbReference>
<dbReference type="AlphaFoldDB" id="A7E5Z9"/>
<evidence type="ECO:0000256" key="1">
    <source>
        <dbReference type="SAM" id="Phobius"/>
    </source>
</evidence>
<sequence>MATDNKVTMIMESAKSLLLWLEGVATIITISTLSAKPNARS</sequence>
<dbReference type="InParanoid" id="A7E5Z9"/>
<keyword evidence="1" id="KW-0812">Transmembrane</keyword>
<accession>A7E5Z9</accession>
<dbReference type="HOGENOM" id="CLU_3279744_0_0_1"/>
<feature type="transmembrane region" description="Helical" evidence="1">
    <location>
        <begin position="17"/>
        <end position="35"/>
    </location>
</feature>
<keyword evidence="1" id="KW-0472">Membrane</keyword>
<keyword evidence="1" id="KW-1133">Transmembrane helix</keyword>
<organism evidence="2 3">
    <name type="scientific">Sclerotinia sclerotiorum (strain ATCC 18683 / 1980 / Ss-1)</name>
    <name type="common">White mold</name>
    <name type="synonym">Whetzelinia sclerotiorum</name>
    <dbReference type="NCBI Taxonomy" id="665079"/>
    <lineage>
        <taxon>Eukaryota</taxon>
        <taxon>Fungi</taxon>
        <taxon>Dikarya</taxon>
        <taxon>Ascomycota</taxon>
        <taxon>Pezizomycotina</taxon>
        <taxon>Leotiomycetes</taxon>
        <taxon>Helotiales</taxon>
        <taxon>Sclerotiniaceae</taxon>
        <taxon>Sclerotinia</taxon>
    </lineage>
</organism>
<dbReference type="KEGG" id="ssl:SS1G_00724"/>
<gene>
    <name evidence="2" type="ORF">SS1G_00724</name>
</gene>
<dbReference type="GeneID" id="5494944"/>